<name>A0A3M9M537_9MICO</name>
<evidence type="ECO:0000256" key="1">
    <source>
        <dbReference type="ARBA" id="ARBA00022729"/>
    </source>
</evidence>
<feature type="chain" id="PRO_5017926606" evidence="3">
    <location>
        <begin position="29"/>
        <end position="240"/>
    </location>
</feature>
<feature type="region of interest" description="Disordered" evidence="2">
    <location>
        <begin position="31"/>
        <end position="79"/>
    </location>
</feature>
<dbReference type="Pfam" id="PF11611">
    <property type="entry name" value="DUF4352"/>
    <property type="match status" value="1"/>
</dbReference>
<feature type="signal peptide" evidence="3">
    <location>
        <begin position="1"/>
        <end position="28"/>
    </location>
</feature>
<evidence type="ECO:0000313" key="5">
    <source>
        <dbReference type="EMBL" id="RNI20285.1"/>
    </source>
</evidence>
<dbReference type="OrthoDB" id="3430849at2"/>
<dbReference type="InterPro" id="IPR029051">
    <property type="entry name" value="DUF4352"/>
</dbReference>
<dbReference type="EMBL" id="RJJQ01000017">
    <property type="protein sequence ID" value="RNI20285.1"/>
    <property type="molecule type" value="Genomic_DNA"/>
</dbReference>
<keyword evidence="1 3" id="KW-0732">Signal</keyword>
<dbReference type="PROSITE" id="PS51257">
    <property type="entry name" value="PROKAR_LIPOPROTEIN"/>
    <property type="match status" value="1"/>
</dbReference>
<reference evidence="5 6" key="1">
    <citation type="submission" date="2018-11" db="EMBL/GenBank/DDBJ databases">
        <title>Draft genome of Simplicispira Flexivirga sp. BO-16.</title>
        <authorList>
            <person name="Im W.T."/>
        </authorList>
    </citation>
    <scope>NUCLEOTIDE SEQUENCE [LARGE SCALE GENOMIC DNA]</scope>
    <source>
        <strain evidence="5 6">BO-16</strain>
    </source>
</reference>
<keyword evidence="6" id="KW-1185">Reference proteome</keyword>
<sequence>MSTTLRRITFSVVPVVLAVGAVAGCSNGAPGVAAPPASSTHPSATSTQSSVPTVASTPSTSSGVPTVATAPATSGGGDSRTMCTDPNGFGTPAAVAPSTKKAAWGKPLAFTQAYGGTARVTPASPVAKKPPANDLLGPPAGQQYLLIKVTATYQSGNTVILGSTDFTLRDAKGNVCDSDSLSGAVPTQEQFNIASLSGTSKTYTGTLVFDVPIGQDYTKYTLLYLNGMTTGAHAQIAWTK</sequence>
<accession>A0A3M9M537</accession>
<feature type="domain" description="DUF4352" evidence="4">
    <location>
        <begin position="128"/>
        <end position="228"/>
    </location>
</feature>
<feature type="compositionally biased region" description="Low complexity" evidence="2">
    <location>
        <begin position="31"/>
        <end position="70"/>
    </location>
</feature>
<organism evidence="5 6">
    <name type="scientific">Flexivirga caeni</name>
    <dbReference type="NCBI Taxonomy" id="2294115"/>
    <lineage>
        <taxon>Bacteria</taxon>
        <taxon>Bacillati</taxon>
        <taxon>Actinomycetota</taxon>
        <taxon>Actinomycetes</taxon>
        <taxon>Micrococcales</taxon>
        <taxon>Dermacoccaceae</taxon>
        <taxon>Flexivirga</taxon>
    </lineage>
</organism>
<evidence type="ECO:0000259" key="4">
    <source>
        <dbReference type="Pfam" id="PF11611"/>
    </source>
</evidence>
<dbReference type="RefSeq" id="WP_123272321.1">
    <property type="nucleotide sequence ID" value="NZ_RJJQ01000017.1"/>
</dbReference>
<dbReference type="Proteomes" id="UP000271678">
    <property type="component" value="Unassembled WGS sequence"/>
</dbReference>
<proteinExistence type="predicted"/>
<protein>
    <submittedName>
        <fullName evidence="5">DUF4352 domain-containing protein</fullName>
    </submittedName>
</protein>
<dbReference type="InterPro" id="IPR029050">
    <property type="entry name" value="Immunoprotect_excell_Ig-like"/>
</dbReference>
<dbReference type="AlphaFoldDB" id="A0A3M9M537"/>
<evidence type="ECO:0000313" key="6">
    <source>
        <dbReference type="Proteomes" id="UP000271678"/>
    </source>
</evidence>
<evidence type="ECO:0000256" key="2">
    <source>
        <dbReference type="SAM" id="MobiDB-lite"/>
    </source>
</evidence>
<evidence type="ECO:0000256" key="3">
    <source>
        <dbReference type="SAM" id="SignalP"/>
    </source>
</evidence>
<dbReference type="Gene3D" id="2.60.40.1240">
    <property type="match status" value="1"/>
</dbReference>
<gene>
    <name evidence="5" type="ORF">EFY87_15135</name>
</gene>
<comment type="caution">
    <text evidence="5">The sequence shown here is derived from an EMBL/GenBank/DDBJ whole genome shotgun (WGS) entry which is preliminary data.</text>
</comment>